<evidence type="ECO:0000256" key="2">
    <source>
        <dbReference type="ARBA" id="ARBA00022692"/>
    </source>
</evidence>
<dbReference type="Gene3D" id="1.20.1070.10">
    <property type="entry name" value="Rhodopsin 7-helix transmembrane proteins"/>
    <property type="match status" value="1"/>
</dbReference>
<protein>
    <recommendedName>
        <fullName evidence="7">G-protein coupled receptors family 1 profile domain-containing protein</fullName>
    </recommendedName>
</protein>
<name>A0A814R2U4_9BILA</name>
<keyword evidence="3 6" id="KW-1133">Transmembrane helix</keyword>
<gene>
    <name evidence="8" type="ORF">BJG266_LOCUS22739</name>
</gene>
<accession>A0A814R2U4</accession>
<comment type="caution">
    <text evidence="8">The sequence shown here is derived from an EMBL/GenBank/DDBJ whole genome shotgun (WGS) entry which is preliminary data.</text>
</comment>
<feature type="compositionally biased region" description="Basic and acidic residues" evidence="5">
    <location>
        <begin position="1232"/>
        <end position="1248"/>
    </location>
</feature>
<dbReference type="Pfam" id="PF12449">
    <property type="entry name" value="DUF3684"/>
    <property type="match status" value="1"/>
</dbReference>
<dbReference type="PANTHER" id="PTHR47839">
    <property type="entry name" value="DOMAIN PROTEIN, PUTATIVE (AFU_ORTHOLOGUE AFUA_6G04830)-RELATED"/>
    <property type="match status" value="1"/>
</dbReference>
<dbReference type="EMBL" id="CAJNOI010000145">
    <property type="protein sequence ID" value="CAF1126226.1"/>
    <property type="molecule type" value="Genomic_DNA"/>
</dbReference>
<reference evidence="8" key="1">
    <citation type="submission" date="2021-02" db="EMBL/GenBank/DDBJ databases">
        <authorList>
            <person name="Nowell W R."/>
        </authorList>
    </citation>
    <scope>NUCLEOTIDE SEQUENCE</scope>
</reference>
<evidence type="ECO:0000256" key="4">
    <source>
        <dbReference type="ARBA" id="ARBA00023136"/>
    </source>
</evidence>
<feature type="compositionally biased region" description="Polar residues" evidence="5">
    <location>
        <begin position="1252"/>
        <end position="1263"/>
    </location>
</feature>
<comment type="subcellular location">
    <subcellularLocation>
        <location evidence="1">Membrane</location>
    </subcellularLocation>
</comment>
<dbReference type="InterPro" id="IPR022155">
    <property type="entry name" value="DUF3684"/>
</dbReference>
<feature type="transmembrane region" description="Helical" evidence="6">
    <location>
        <begin position="41"/>
        <end position="63"/>
    </location>
</feature>
<sequence length="1399" mass="162173">MMLSANSCFTVLLFGINLLSVCVFTFQNDLKQIEYEDSLCIFRAYFGYSACAMMNYSFLLQALNRYIIVIYPHRLFWQSIRSQIFLICITWMFSSVYPLEFLLSGEIVYDRNNQICQIPFQLSFSINYMGFCVYVIPVLTTIFIYFKLVRYVKQMNKRVIPANILLRAHRELKMEKTTPAGYIFIGLGTQQSTGIGMHVFSHFIPTIERENLDFQDPYISQWNRELLLSAGQIARYVYDQFIINNTSIITKQEALLSISSFQFQPSVPNNKIGDTIQSGFFDDTKLFVRVLKSTDNPGLHIFLSKNSYLSSSEHMDSFLRVPLIPFELSQTHFFTILQERGLINNADYQFIEQKLSESSSILILNEFIQLVHYLSTSKITNEWSQRILSVVRFRETIRSDIIIMKNFKFYDPFNVPSVLKLPQSILSASIAVHFSGEELQSRLYLTPWSLTELIDYYLHADQRYIFLLPKANVQLLSLFSKQLYQFQELEWNKIQLTLSGIKCIQTTRGMKIPSESYIPSKTLSSYDIPIIKFNTTEEDVNDSENNYSSHNSLDAFISIEFLKRLGCRTFHLGSFVESQSLSSNETMEILIPKLMQERKNMTDADFSALKQKRWLQGTAHDSTGKTNRQCVPQELYFPSVAIELNWPTLLVIDWPDIKSTSQQYLFLKQLGVREVPDLSLLIDRISQEHNAKSSNEKKNQHKYQLPKALSYFIKYFQQHYSSLWTTTHTNQLFLPSRSPTTITNDDDADNNNNHRNNQVILSKADQLFQDDSPLCNTLLPQVMELFSKYSFDIARFNIKKSPSIDTAFGLFMERKNELLFTIESTRKIFAYLNQVYEWNEKRFNEYVSRIDFIPLQGSTILKKPCEVFIRSDNMISVESSINNVDTSGLIDYVDFGEEGNSFLKKVGVCCWPSASVLAQLLLDRQANYFRNSNQNIEMHSKKMDIYLTCLQKLAGSVTELNEPALVRRLQTEPWCLGYELSEDKNDSKMKLFRIVSPQDVYLNDNNVCAVIFHVLCAPDDRTLSNLYKKFGSNYLSKYVTINSDPIGVTKRTGRGDDLQILILERLDILFIDKRRKALPNLNNYNVELIRKTLVVCENTNIRHQITFKGNIVTLQPIDSSSCVLVHKQDKVTLYLREDEVAIDLMDVAVELSRFTLGKNHEFVYTIKDLLSATLRQLEQRGVRIDLLKKNKQQTEKLMMNTPKISDQDEQNTNKMTDNSCTKSTNAIPQTKDASKDPKSSVIKEERRPKSPVKTSKQQPLASNVECNYKPKKIPDFSVDKQKKEKKVLKTIKNGQPYISSNYTYPEYKKEETNIVWQLIPTIQMKRYKDAFHSIPLFLSENVNESKIMMDEAKQLAWILINLARHVFEIPTETIHLYQDVDGGKVKNEFLNISHNFNFL</sequence>
<evidence type="ECO:0000313" key="8">
    <source>
        <dbReference type="EMBL" id="CAF1126226.1"/>
    </source>
</evidence>
<organism evidence="8 9">
    <name type="scientific">Adineta steineri</name>
    <dbReference type="NCBI Taxonomy" id="433720"/>
    <lineage>
        <taxon>Eukaryota</taxon>
        <taxon>Metazoa</taxon>
        <taxon>Spiralia</taxon>
        <taxon>Gnathifera</taxon>
        <taxon>Rotifera</taxon>
        <taxon>Eurotatoria</taxon>
        <taxon>Bdelloidea</taxon>
        <taxon>Adinetida</taxon>
        <taxon>Adinetidae</taxon>
        <taxon>Adineta</taxon>
    </lineage>
</organism>
<keyword evidence="4 6" id="KW-0472">Membrane</keyword>
<dbReference type="SUPFAM" id="SSF81321">
    <property type="entry name" value="Family A G protein-coupled receptor-like"/>
    <property type="match status" value="1"/>
</dbReference>
<evidence type="ECO:0000256" key="1">
    <source>
        <dbReference type="ARBA" id="ARBA00004370"/>
    </source>
</evidence>
<dbReference type="CDD" id="cd00637">
    <property type="entry name" value="7tm_classA_rhodopsin-like"/>
    <property type="match status" value="1"/>
</dbReference>
<dbReference type="GO" id="GO:0016020">
    <property type="term" value="C:membrane"/>
    <property type="evidence" value="ECO:0007669"/>
    <property type="project" value="UniProtKB-SubCell"/>
</dbReference>
<dbReference type="InterPro" id="IPR000276">
    <property type="entry name" value="GPCR_Rhodpsn"/>
</dbReference>
<keyword evidence="2 6" id="KW-0812">Transmembrane</keyword>
<evidence type="ECO:0000256" key="3">
    <source>
        <dbReference type="ARBA" id="ARBA00022989"/>
    </source>
</evidence>
<dbReference type="InterPro" id="IPR017452">
    <property type="entry name" value="GPCR_Rhodpsn_7TM"/>
</dbReference>
<evidence type="ECO:0000259" key="7">
    <source>
        <dbReference type="PROSITE" id="PS50262"/>
    </source>
</evidence>
<feature type="compositionally biased region" description="Polar residues" evidence="5">
    <location>
        <begin position="1210"/>
        <end position="1228"/>
    </location>
</feature>
<feature type="transmembrane region" description="Helical" evidence="6">
    <location>
        <begin position="128"/>
        <end position="148"/>
    </location>
</feature>
<dbReference type="PROSITE" id="PS50262">
    <property type="entry name" value="G_PROTEIN_RECEP_F1_2"/>
    <property type="match status" value="1"/>
</dbReference>
<feature type="transmembrane region" description="Helical" evidence="6">
    <location>
        <begin position="84"/>
        <end position="103"/>
    </location>
</feature>
<proteinExistence type="predicted"/>
<feature type="domain" description="G-protein coupled receptors family 1 profile" evidence="7">
    <location>
        <begin position="1"/>
        <end position="158"/>
    </location>
</feature>
<evidence type="ECO:0000313" key="9">
    <source>
        <dbReference type="Proteomes" id="UP000663877"/>
    </source>
</evidence>
<dbReference type="PANTHER" id="PTHR47839:SF1">
    <property type="entry name" value="DOMAIN PROTEIN, PUTATIVE (AFU_ORTHOLOGUE AFUA_6G04830)-RELATED"/>
    <property type="match status" value="1"/>
</dbReference>
<dbReference type="GO" id="GO:0004930">
    <property type="term" value="F:G protein-coupled receptor activity"/>
    <property type="evidence" value="ECO:0007669"/>
    <property type="project" value="InterPro"/>
</dbReference>
<evidence type="ECO:0000256" key="5">
    <source>
        <dbReference type="SAM" id="MobiDB-lite"/>
    </source>
</evidence>
<dbReference type="Proteomes" id="UP000663877">
    <property type="component" value="Unassembled WGS sequence"/>
</dbReference>
<feature type="region of interest" description="Disordered" evidence="5">
    <location>
        <begin position="1193"/>
        <end position="1263"/>
    </location>
</feature>
<dbReference type="Pfam" id="PF00001">
    <property type="entry name" value="7tm_1"/>
    <property type="match status" value="1"/>
</dbReference>
<evidence type="ECO:0000256" key="6">
    <source>
        <dbReference type="SAM" id="Phobius"/>
    </source>
</evidence>